<organism evidence="1 2">
    <name type="scientific">Gemmata massiliana</name>
    <dbReference type="NCBI Taxonomy" id="1210884"/>
    <lineage>
        <taxon>Bacteria</taxon>
        <taxon>Pseudomonadati</taxon>
        <taxon>Planctomycetota</taxon>
        <taxon>Planctomycetia</taxon>
        <taxon>Gemmatales</taxon>
        <taxon>Gemmataceae</taxon>
        <taxon>Gemmata</taxon>
    </lineage>
</organism>
<dbReference type="RefSeq" id="WP_162668142.1">
    <property type="nucleotide sequence ID" value="NZ_LR593886.1"/>
</dbReference>
<accession>A0A6P2D1Z0</accession>
<gene>
    <name evidence="1" type="ORF">SOIL9_43040</name>
</gene>
<protein>
    <submittedName>
        <fullName evidence="1">Uncharacterized protein</fullName>
    </submittedName>
</protein>
<dbReference type="EMBL" id="LR593886">
    <property type="protein sequence ID" value="VTR93410.1"/>
    <property type="molecule type" value="Genomic_DNA"/>
</dbReference>
<sequence>MKVYRGTRTEGGTQVEVEVDGHIRLLDPRLDLRTHSSTGLEWGYGGSGPAQLALALAADVLGDDDRAAALYQRLKFKLVGGLDRDAWVLTEERLRHTLDRIEHEQSHPLPPG</sequence>
<dbReference type="Proteomes" id="UP000464178">
    <property type="component" value="Chromosome"/>
</dbReference>
<dbReference type="Pfam" id="PF19663">
    <property type="entry name" value="DUF6166"/>
    <property type="match status" value="1"/>
</dbReference>
<proteinExistence type="predicted"/>
<reference evidence="1 2" key="1">
    <citation type="submission" date="2019-05" db="EMBL/GenBank/DDBJ databases">
        <authorList>
            <consortium name="Science for Life Laboratories"/>
        </authorList>
    </citation>
    <scope>NUCLEOTIDE SEQUENCE [LARGE SCALE GENOMIC DNA]</scope>
    <source>
        <strain evidence="1">Soil9</strain>
    </source>
</reference>
<keyword evidence="2" id="KW-1185">Reference proteome</keyword>
<dbReference type="InterPro" id="IPR046164">
    <property type="entry name" value="DUF6166"/>
</dbReference>
<dbReference type="KEGG" id="gms:SOIL9_43040"/>
<evidence type="ECO:0000313" key="1">
    <source>
        <dbReference type="EMBL" id="VTR93410.1"/>
    </source>
</evidence>
<evidence type="ECO:0000313" key="2">
    <source>
        <dbReference type="Proteomes" id="UP000464178"/>
    </source>
</evidence>
<name>A0A6P2D1Z0_9BACT</name>
<dbReference type="AlphaFoldDB" id="A0A6P2D1Z0"/>